<dbReference type="AlphaFoldDB" id="A0A8X7N0T1"/>
<evidence type="ECO:0000256" key="2">
    <source>
        <dbReference type="ARBA" id="ARBA00023002"/>
    </source>
</evidence>
<dbReference type="GO" id="GO:0016491">
    <property type="term" value="F:oxidoreductase activity"/>
    <property type="evidence" value="ECO:0007669"/>
    <property type="project" value="UniProtKB-KW"/>
</dbReference>
<evidence type="ECO:0000256" key="1">
    <source>
        <dbReference type="ARBA" id="ARBA00022857"/>
    </source>
</evidence>
<sequence>MSGLKTFAVLGSGAIGKPLIEEFLAAKLPLTILTRDESKPDLQPYKAQGATLKAVDYDSIDSIAAALEGVDAFISALGNQHKEGLPNDLAKAAKKAGVKVYVPSEFGLDYANPRTAPFPGVIQGKIDHQKFVEQLGLPWVAFTNGAFGDWLFHPAFGYDFKSHTAVLRSDGNVPLTVTDTRDVGLFVLLALTTQPIPPPGQGKVYRVEGYATTQNEANAALEKASGVKWEVKKASYEEAAAKQTENSFDGFVAWLNATLADGRQKLDTVDNELVGFKPRYFLDDHAKIAVANNAS</sequence>
<dbReference type="Pfam" id="PF05368">
    <property type="entry name" value="NmrA"/>
    <property type="match status" value="1"/>
</dbReference>
<dbReference type="Gene3D" id="3.40.50.720">
    <property type="entry name" value="NAD(P)-binding Rossmann-like Domain"/>
    <property type="match status" value="1"/>
</dbReference>
<protein>
    <recommendedName>
        <fullName evidence="3">NmrA-like domain-containing protein</fullName>
    </recommendedName>
</protein>
<dbReference type="SUPFAM" id="SSF51735">
    <property type="entry name" value="NAD(P)-binding Rossmann-fold domains"/>
    <property type="match status" value="1"/>
</dbReference>
<reference evidence="4" key="1">
    <citation type="submission" date="2016-04" db="EMBL/GenBank/DDBJ databases">
        <authorList>
            <person name="Nguyen H.D."/>
            <person name="Samba Siva P."/>
            <person name="Cullis J."/>
            <person name="Levesque C.A."/>
            <person name="Hambleton S."/>
        </authorList>
    </citation>
    <scope>NUCLEOTIDE SEQUENCE</scope>
    <source>
        <strain evidence="4">DAOMC 236426</strain>
    </source>
</reference>
<evidence type="ECO:0000313" key="5">
    <source>
        <dbReference type="Proteomes" id="UP000077684"/>
    </source>
</evidence>
<keyword evidence="2" id="KW-0560">Oxidoreductase</keyword>
<feature type="domain" description="NmrA-like" evidence="3">
    <location>
        <begin position="7"/>
        <end position="239"/>
    </location>
</feature>
<dbReference type="InterPro" id="IPR008030">
    <property type="entry name" value="NmrA-like"/>
</dbReference>
<dbReference type="Gene3D" id="3.90.25.10">
    <property type="entry name" value="UDP-galactose 4-epimerase, domain 1"/>
    <property type="match status" value="1"/>
</dbReference>
<dbReference type="PANTHER" id="PTHR47706:SF9">
    <property type="entry name" value="NMRA-LIKE DOMAIN-CONTAINING PROTEIN-RELATED"/>
    <property type="match status" value="1"/>
</dbReference>
<dbReference type="Proteomes" id="UP000077684">
    <property type="component" value="Unassembled WGS sequence"/>
</dbReference>
<organism evidence="4 5">
    <name type="scientific">Tilletia controversa</name>
    <name type="common">dwarf bunt fungus</name>
    <dbReference type="NCBI Taxonomy" id="13291"/>
    <lineage>
        <taxon>Eukaryota</taxon>
        <taxon>Fungi</taxon>
        <taxon>Dikarya</taxon>
        <taxon>Basidiomycota</taxon>
        <taxon>Ustilaginomycotina</taxon>
        <taxon>Exobasidiomycetes</taxon>
        <taxon>Tilletiales</taxon>
        <taxon>Tilletiaceae</taxon>
        <taxon>Tilletia</taxon>
    </lineage>
</organism>
<dbReference type="InterPro" id="IPR036291">
    <property type="entry name" value="NAD(P)-bd_dom_sf"/>
</dbReference>
<name>A0A8X7N0T1_9BASI</name>
<proteinExistence type="predicted"/>
<comment type="caution">
    <text evidence="4">The sequence shown here is derived from an EMBL/GenBank/DDBJ whole genome shotgun (WGS) entry which is preliminary data.</text>
</comment>
<dbReference type="EMBL" id="LWDE02000040">
    <property type="protein sequence ID" value="KAE8254794.1"/>
    <property type="molecule type" value="Genomic_DNA"/>
</dbReference>
<evidence type="ECO:0000313" key="4">
    <source>
        <dbReference type="EMBL" id="KAE8254794.1"/>
    </source>
</evidence>
<reference evidence="4" key="2">
    <citation type="journal article" date="2019" name="IMA Fungus">
        <title>Genome sequencing and comparison of five Tilletia species to identify candidate genes for the detection of regulated species infecting wheat.</title>
        <authorList>
            <person name="Nguyen H.D.T."/>
            <person name="Sultana T."/>
            <person name="Kesanakurti P."/>
            <person name="Hambleton S."/>
        </authorList>
    </citation>
    <scope>NUCLEOTIDE SEQUENCE</scope>
    <source>
        <strain evidence="4">DAOMC 236426</strain>
    </source>
</reference>
<dbReference type="PANTHER" id="PTHR47706">
    <property type="entry name" value="NMRA-LIKE FAMILY PROTEIN"/>
    <property type="match status" value="1"/>
</dbReference>
<evidence type="ECO:0000259" key="3">
    <source>
        <dbReference type="Pfam" id="PF05368"/>
    </source>
</evidence>
<accession>A0A8X7N0T1</accession>
<keyword evidence="1" id="KW-0521">NADP</keyword>
<dbReference type="InterPro" id="IPR051609">
    <property type="entry name" value="NmrA/Isoflavone_reductase-like"/>
</dbReference>
<gene>
    <name evidence="4" type="ORF">A4X06_0g733</name>
</gene>
<keyword evidence="5" id="KW-1185">Reference proteome</keyword>